<proteinExistence type="predicted"/>
<dbReference type="PANTHER" id="PTHR45621">
    <property type="entry name" value="OS01G0588500 PROTEIN-RELATED"/>
    <property type="match status" value="1"/>
</dbReference>
<feature type="domain" description="Protein kinase" evidence="1">
    <location>
        <begin position="1"/>
        <end position="203"/>
    </location>
</feature>
<evidence type="ECO:0000313" key="3">
    <source>
        <dbReference type="Proteomes" id="UP001179952"/>
    </source>
</evidence>
<dbReference type="Pfam" id="PF07714">
    <property type="entry name" value="PK_Tyr_Ser-Thr"/>
    <property type="match status" value="1"/>
</dbReference>
<dbReference type="InterPro" id="IPR001245">
    <property type="entry name" value="Ser-Thr/Tyr_kinase_cat_dom"/>
</dbReference>
<dbReference type="PROSITE" id="PS50011">
    <property type="entry name" value="PROTEIN_KINASE_DOM"/>
    <property type="match status" value="1"/>
</dbReference>
<protein>
    <recommendedName>
        <fullName evidence="1">Protein kinase domain-containing protein</fullName>
    </recommendedName>
</protein>
<name>A0AAV9AMN1_ACOGR</name>
<evidence type="ECO:0000313" key="2">
    <source>
        <dbReference type="EMBL" id="KAK1265346.1"/>
    </source>
</evidence>
<dbReference type="GO" id="GO:0005524">
    <property type="term" value="F:ATP binding"/>
    <property type="evidence" value="ECO:0007669"/>
    <property type="project" value="InterPro"/>
</dbReference>
<dbReference type="PROSITE" id="PS00109">
    <property type="entry name" value="PROTEIN_KINASE_TYR"/>
    <property type="match status" value="1"/>
</dbReference>
<dbReference type="InterPro" id="IPR011009">
    <property type="entry name" value="Kinase-like_dom_sf"/>
</dbReference>
<sequence>MLVYEFMPNGSLAKHLFENSQTLSWNLRLKVALGAAKGLAFLHDEANRKPIVIHQDFRCSNVLLDSDYNAKLFHFHFAVDGPTNYCQIDMYSIGYLPPETAMTGRVTSMYDVYRFGVVLLEMLCGRLVVDENRPSEEGYLVSWAKPFLRNKDKIFRVLDPRLEWGKSSLIEAYKIGSLALRCTSVKVENRPSMAEVVEALKALQA</sequence>
<dbReference type="EMBL" id="JAUJYN010000008">
    <property type="protein sequence ID" value="KAK1265346.1"/>
    <property type="molecule type" value="Genomic_DNA"/>
</dbReference>
<dbReference type="AlphaFoldDB" id="A0AAV9AMN1"/>
<gene>
    <name evidence="2" type="ORF">QJS04_geneDACA011282</name>
</gene>
<dbReference type="Proteomes" id="UP001179952">
    <property type="component" value="Unassembled WGS sequence"/>
</dbReference>
<reference evidence="2" key="2">
    <citation type="submission" date="2023-06" db="EMBL/GenBank/DDBJ databases">
        <authorList>
            <person name="Ma L."/>
            <person name="Liu K.-W."/>
            <person name="Li Z."/>
            <person name="Hsiao Y.-Y."/>
            <person name="Qi Y."/>
            <person name="Fu T."/>
            <person name="Tang G."/>
            <person name="Zhang D."/>
            <person name="Sun W.-H."/>
            <person name="Liu D.-K."/>
            <person name="Li Y."/>
            <person name="Chen G.-Z."/>
            <person name="Liu X.-D."/>
            <person name="Liao X.-Y."/>
            <person name="Jiang Y.-T."/>
            <person name="Yu X."/>
            <person name="Hao Y."/>
            <person name="Huang J."/>
            <person name="Zhao X.-W."/>
            <person name="Ke S."/>
            <person name="Chen Y.-Y."/>
            <person name="Wu W.-L."/>
            <person name="Hsu J.-L."/>
            <person name="Lin Y.-F."/>
            <person name="Huang M.-D."/>
            <person name="Li C.-Y."/>
            <person name="Huang L."/>
            <person name="Wang Z.-W."/>
            <person name="Zhao X."/>
            <person name="Zhong W.-Y."/>
            <person name="Peng D.-H."/>
            <person name="Ahmad S."/>
            <person name="Lan S."/>
            <person name="Zhang J.-S."/>
            <person name="Tsai W.-C."/>
            <person name="Van De Peer Y."/>
            <person name="Liu Z.-J."/>
        </authorList>
    </citation>
    <scope>NUCLEOTIDE SEQUENCE</scope>
    <source>
        <strain evidence="2">SCP</strain>
        <tissue evidence="2">Leaves</tissue>
    </source>
</reference>
<comment type="caution">
    <text evidence="2">The sequence shown here is derived from an EMBL/GenBank/DDBJ whole genome shotgun (WGS) entry which is preliminary data.</text>
</comment>
<keyword evidence="3" id="KW-1185">Reference proteome</keyword>
<reference evidence="2" key="1">
    <citation type="journal article" date="2023" name="Nat. Commun.">
        <title>Diploid and tetraploid genomes of Acorus and the evolution of monocots.</title>
        <authorList>
            <person name="Ma L."/>
            <person name="Liu K.W."/>
            <person name="Li Z."/>
            <person name="Hsiao Y.Y."/>
            <person name="Qi Y."/>
            <person name="Fu T."/>
            <person name="Tang G.D."/>
            <person name="Zhang D."/>
            <person name="Sun W.H."/>
            <person name="Liu D.K."/>
            <person name="Li Y."/>
            <person name="Chen G.Z."/>
            <person name="Liu X.D."/>
            <person name="Liao X.Y."/>
            <person name="Jiang Y.T."/>
            <person name="Yu X."/>
            <person name="Hao Y."/>
            <person name="Huang J."/>
            <person name="Zhao X.W."/>
            <person name="Ke S."/>
            <person name="Chen Y.Y."/>
            <person name="Wu W.L."/>
            <person name="Hsu J.L."/>
            <person name="Lin Y.F."/>
            <person name="Huang M.D."/>
            <person name="Li C.Y."/>
            <person name="Huang L."/>
            <person name="Wang Z.W."/>
            <person name="Zhao X."/>
            <person name="Zhong W.Y."/>
            <person name="Peng D.H."/>
            <person name="Ahmad S."/>
            <person name="Lan S."/>
            <person name="Zhang J.S."/>
            <person name="Tsai W.C."/>
            <person name="Van de Peer Y."/>
            <person name="Liu Z.J."/>
        </authorList>
    </citation>
    <scope>NUCLEOTIDE SEQUENCE</scope>
    <source>
        <strain evidence="2">SCP</strain>
    </source>
</reference>
<evidence type="ECO:0000259" key="1">
    <source>
        <dbReference type="PROSITE" id="PS50011"/>
    </source>
</evidence>
<accession>A0AAV9AMN1</accession>
<dbReference type="GO" id="GO:0004672">
    <property type="term" value="F:protein kinase activity"/>
    <property type="evidence" value="ECO:0007669"/>
    <property type="project" value="InterPro"/>
</dbReference>
<dbReference type="InterPro" id="IPR008266">
    <property type="entry name" value="Tyr_kinase_AS"/>
</dbReference>
<organism evidence="2 3">
    <name type="scientific">Acorus gramineus</name>
    <name type="common">Dwarf sweet flag</name>
    <dbReference type="NCBI Taxonomy" id="55184"/>
    <lineage>
        <taxon>Eukaryota</taxon>
        <taxon>Viridiplantae</taxon>
        <taxon>Streptophyta</taxon>
        <taxon>Embryophyta</taxon>
        <taxon>Tracheophyta</taxon>
        <taxon>Spermatophyta</taxon>
        <taxon>Magnoliopsida</taxon>
        <taxon>Liliopsida</taxon>
        <taxon>Acoraceae</taxon>
        <taxon>Acorus</taxon>
    </lineage>
</organism>
<dbReference type="Gene3D" id="1.10.510.10">
    <property type="entry name" value="Transferase(Phosphotransferase) domain 1"/>
    <property type="match status" value="1"/>
</dbReference>
<dbReference type="SUPFAM" id="SSF56112">
    <property type="entry name" value="Protein kinase-like (PK-like)"/>
    <property type="match status" value="1"/>
</dbReference>
<dbReference type="InterPro" id="IPR000719">
    <property type="entry name" value="Prot_kinase_dom"/>
</dbReference>
<dbReference type="InterPro" id="IPR050823">
    <property type="entry name" value="Plant_Ser_Thr_Prot_Kinase"/>
</dbReference>